<dbReference type="AlphaFoldDB" id="A0AAN0VHI6"/>
<dbReference type="EMBL" id="CP003984">
    <property type="protein sequence ID" value="AII86152.1"/>
    <property type="molecule type" value="Genomic_DNA"/>
</dbReference>
<organism evidence="3 4">
    <name type="scientific">Planktomarina temperata RCA23</name>
    <dbReference type="NCBI Taxonomy" id="666509"/>
    <lineage>
        <taxon>Bacteria</taxon>
        <taxon>Pseudomonadati</taxon>
        <taxon>Pseudomonadota</taxon>
        <taxon>Alphaproteobacteria</taxon>
        <taxon>Rhodobacterales</taxon>
        <taxon>Paracoccaceae</taxon>
        <taxon>Planktomarina</taxon>
    </lineage>
</organism>
<keyword evidence="2" id="KW-0812">Transmembrane</keyword>
<keyword evidence="4" id="KW-1185">Reference proteome</keyword>
<dbReference type="Pfam" id="PF13779">
    <property type="entry name" value="DUF4175"/>
    <property type="match status" value="1"/>
</dbReference>
<feature type="compositionally biased region" description="Basic and acidic residues" evidence="1">
    <location>
        <begin position="722"/>
        <end position="733"/>
    </location>
</feature>
<evidence type="ECO:0008006" key="5">
    <source>
        <dbReference type="Google" id="ProtNLM"/>
    </source>
</evidence>
<feature type="region of interest" description="Disordered" evidence="1">
    <location>
        <begin position="585"/>
        <end position="604"/>
    </location>
</feature>
<gene>
    <name evidence="3" type="ORF">RCA23_c05930</name>
</gene>
<dbReference type="RefSeq" id="WP_044049029.1">
    <property type="nucleotide sequence ID" value="NZ_CP003984.1"/>
</dbReference>
<keyword evidence="2" id="KW-0472">Membrane</keyword>
<dbReference type="InterPro" id="IPR012683">
    <property type="entry name" value="CHP02302_TM"/>
</dbReference>
<name>A0AAN0VHI6_9RHOB</name>
<feature type="compositionally biased region" description="Gly residues" evidence="1">
    <location>
        <begin position="635"/>
        <end position="646"/>
    </location>
</feature>
<dbReference type="Proteomes" id="UP000028680">
    <property type="component" value="Chromosome"/>
</dbReference>
<feature type="transmembrane region" description="Helical" evidence="2">
    <location>
        <begin position="53"/>
        <end position="75"/>
    </location>
</feature>
<feature type="compositionally biased region" description="Gly residues" evidence="1">
    <location>
        <begin position="590"/>
        <end position="604"/>
    </location>
</feature>
<evidence type="ECO:0000256" key="1">
    <source>
        <dbReference type="SAM" id="MobiDB-lite"/>
    </source>
</evidence>
<feature type="transmembrane region" description="Helical" evidence="2">
    <location>
        <begin position="29"/>
        <end position="47"/>
    </location>
</feature>
<feature type="compositionally biased region" description="Polar residues" evidence="1">
    <location>
        <begin position="652"/>
        <end position="662"/>
    </location>
</feature>
<feature type="compositionally biased region" description="Basic and acidic residues" evidence="1">
    <location>
        <begin position="663"/>
        <end position="673"/>
    </location>
</feature>
<keyword evidence="2" id="KW-1133">Transmembrane helix</keyword>
<feature type="transmembrane region" description="Helical" evidence="2">
    <location>
        <begin position="6"/>
        <end position="22"/>
    </location>
</feature>
<proteinExistence type="predicted"/>
<dbReference type="KEGG" id="ptp:RCA23_c05930"/>
<evidence type="ECO:0000313" key="3">
    <source>
        <dbReference type="EMBL" id="AII86152.1"/>
    </source>
</evidence>
<evidence type="ECO:0000256" key="2">
    <source>
        <dbReference type="SAM" id="Phobius"/>
    </source>
</evidence>
<reference evidence="3 4" key="1">
    <citation type="journal article" date="2014" name="ISME J.">
        <title>Adaptation of an abundant Roseobacter RCA organism to pelagic systems revealed by genomic and transcriptomic analyses.</title>
        <authorList>
            <person name="Voget S."/>
            <person name="Wemheuer B."/>
            <person name="Brinkhoff T."/>
            <person name="Vollmers J."/>
            <person name="Dietrich S."/>
            <person name="Giebel H.A."/>
            <person name="Beardsley C."/>
            <person name="Sardemann C."/>
            <person name="Bakenhus I."/>
            <person name="Billerbeck S."/>
            <person name="Daniel R."/>
            <person name="Simon M."/>
        </authorList>
    </citation>
    <scope>NUCLEOTIDE SEQUENCE [LARGE SCALE GENOMIC DNA]</scope>
    <source>
        <strain evidence="3 4">RCA23</strain>
    </source>
</reference>
<protein>
    <recommendedName>
        <fullName evidence="5">TIGR02302 family protein</fullName>
    </recommendedName>
</protein>
<feature type="region of interest" description="Disordered" evidence="1">
    <location>
        <begin position="616"/>
        <end position="785"/>
    </location>
</feature>
<feature type="transmembrane region" description="Helical" evidence="2">
    <location>
        <begin position="148"/>
        <end position="167"/>
    </location>
</feature>
<sequence>MAKLFSRRIIFALWLTFVGLWAERIMRAAWPLLSTLVLGIGVLLLAAPDLWPLVVLKLAGGIWLLSGLYGLWYFFRRFAAPTLGAARARLDQNLPDRPLAALRDIQALGQGDPASAALWRAHLAQMRAAAAKASAVGPQLDLAPRDPFALRYIALLVFVIGGLFGSVQTMRTGLGDASVPIAAGPQWEVWLQPPANTRRPVIYLNDVMGVELSVPQDTVVLVRLYGDAGLHAIEETLSSRPADTFDAAEPSQKFLVTRSGRLAISGPDGAEWWVSMLPDAPPEVEVIGEVARDAEGSFSLSFTARDDVAVTAGRAWVYLNIDEVDRRYGLAAEPAPQPDIELTLPLIISGDRAEFTEVLTEDLSKHVWAHLPVSLRLEVEDMRGQLGQSTALELALPARNFFDPLAKALVEQRRDLLWSPDNRRRVSQLLRAISQAPETLFRDAQDAEILSNIIRDLEAGTDLEPAAELLWILALEVEDGDLEQAAQKLARAQDKLAEAIKNGATPEEIARLMDELRQAQREYFKEFAERNPPSEQPERLPDDEAVSEDQLQEMMDRLQKLMEEGRMAEAQELLEEINRLMQNLQMTPGQSGGEGQEGQEGGGQQMEDLADSLRQQQELSDQTFRDLQGQTSGDQLGGGGAEGGNDAGEEGPSSQDSLAEQQKQLERDVERQRGNLPGAGTEAGQAARRALDEAAEAMDQAAEDLRAGDLPGALDNQSEAIDALREGMRRLGETLDEQAAPGQGATPNDRRAAGQSQSPSTRDPLGRDVGGNGQLGAGEQMVPQEELRLRSQELMEEIRRRAGSLERPKEERNYLQRLLDRF</sequence>
<accession>A0AAN0VHI6</accession>
<evidence type="ECO:0000313" key="4">
    <source>
        <dbReference type="Proteomes" id="UP000028680"/>
    </source>
</evidence>